<sequence length="221" mass="24408">MGKPDAMQGSASHRPRQRTSTSCTECRRRKQKCNQARDRPCNNCARRYPPVVCTYENVSSSVSRGSPVERNEDLAGPGTPLRTRPDEQRPAADGRQGGPTPEQYPTYPTSPHSYYGPVQTINYYAQPDSQDAPSSLYASASSAAYYGTTESSSFAARGPSYDASYYAPTYGDYTAQGGWLPDEPGTTYTMQNDFSLGGSRRTADPFQFCDPELEPEYERPQ</sequence>
<dbReference type="Proteomes" id="UP000241818">
    <property type="component" value="Unassembled WGS sequence"/>
</dbReference>
<dbReference type="PANTHER" id="PTHR31001">
    <property type="entry name" value="UNCHARACTERIZED TRANSCRIPTIONAL REGULATORY PROTEIN"/>
    <property type="match status" value="1"/>
</dbReference>
<dbReference type="InParanoid" id="A0A2T3BDR6"/>
<evidence type="ECO:0000259" key="4">
    <source>
        <dbReference type="PROSITE" id="PS50048"/>
    </source>
</evidence>
<dbReference type="SUPFAM" id="SSF57701">
    <property type="entry name" value="Zn2/Cys6 DNA-binding domain"/>
    <property type="match status" value="1"/>
</dbReference>
<feature type="compositionally biased region" description="Low complexity" evidence="3">
    <location>
        <begin position="104"/>
        <end position="117"/>
    </location>
</feature>
<dbReference type="GO" id="GO:0008270">
    <property type="term" value="F:zinc ion binding"/>
    <property type="evidence" value="ECO:0007669"/>
    <property type="project" value="InterPro"/>
</dbReference>
<dbReference type="InterPro" id="IPR001138">
    <property type="entry name" value="Zn2Cys6_DnaBD"/>
</dbReference>
<protein>
    <recommendedName>
        <fullName evidence="4">Zn(2)-C6 fungal-type domain-containing protein</fullName>
    </recommendedName>
</protein>
<feature type="region of interest" description="Disordered" evidence="3">
    <location>
        <begin position="194"/>
        <end position="221"/>
    </location>
</feature>
<accession>A0A2T3BDR6</accession>
<dbReference type="EMBL" id="KZ679006">
    <property type="protein sequence ID" value="PSS27549.1"/>
    <property type="molecule type" value="Genomic_DNA"/>
</dbReference>
<evidence type="ECO:0000313" key="6">
    <source>
        <dbReference type="Proteomes" id="UP000241818"/>
    </source>
</evidence>
<evidence type="ECO:0000256" key="3">
    <source>
        <dbReference type="SAM" id="MobiDB-lite"/>
    </source>
</evidence>
<gene>
    <name evidence="5" type="ORF">M430DRAFT_32243</name>
</gene>
<dbReference type="GO" id="GO:0000981">
    <property type="term" value="F:DNA-binding transcription factor activity, RNA polymerase II-specific"/>
    <property type="evidence" value="ECO:0007669"/>
    <property type="project" value="InterPro"/>
</dbReference>
<evidence type="ECO:0000313" key="5">
    <source>
        <dbReference type="EMBL" id="PSS27549.1"/>
    </source>
</evidence>
<dbReference type="GO" id="GO:0005634">
    <property type="term" value="C:nucleus"/>
    <property type="evidence" value="ECO:0007669"/>
    <property type="project" value="UniProtKB-SubCell"/>
</dbReference>
<dbReference type="GeneID" id="36574212"/>
<name>A0A2T3BDR6_AMORE</name>
<dbReference type="InterPro" id="IPR050613">
    <property type="entry name" value="Sec_Metabolite_Reg"/>
</dbReference>
<reference evidence="5 6" key="1">
    <citation type="journal article" date="2018" name="New Phytol.">
        <title>Comparative genomics and transcriptomics depict ericoid mycorrhizal fungi as versatile saprotrophs and plant mutualists.</title>
        <authorList>
            <person name="Martino E."/>
            <person name="Morin E."/>
            <person name="Grelet G.A."/>
            <person name="Kuo A."/>
            <person name="Kohler A."/>
            <person name="Daghino S."/>
            <person name="Barry K.W."/>
            <person name="Cichocki N."/>
            <person name="Clum A."/>
            <person name="Dockter R.B."/>
            <person name="Hainaut M."/>
            <person name="Kuo R.C."/>
            <person name="LaButti K."/>
            <person name="Lindahl B.D."/>
            <person name="Lindquist E.A."/>
            <person name="Lipzen A."/>
            <person name="Khouja H.R."/>
            <person name="Magnuson J."/>
            <person name="Murat C."/>
            <person name="Ohm R.A."/>
            <person name="Singer S.W."/>
            <person name="Spatafora J.W."/>
            <person name="Wang M."/>
            <person name="Veneault-Fourrey C."/>
            <person name="Henrissat B."/>
            <person name="Grigoriev I.V."/>
            <person name="Martin F.M."/>
            <person name="Perotto S."/>
        </authorList>
    </citation>
    <scope>NUCLEOTIDE SEQUENCE [LARGE SCALE GENOMIC DNA]</scope>
    <source>
        <strain evidence="5 6">ATCC 22711</strain>
    </source>
</reference>
<organism evidence="5 6">
    <name type="scientific">Amorphotheca resinae ATCC 22711</name>
    <dbReference type="NCBI Taxonomy" id="857342"/>
    <lineage>
        <taxon>Eukaryota</taxon>
        <taxon>Fungi</taxon>
        <taxon>Dikarya</taxon>
        <taxon>Ascomycota</taxon>
        <taxon>Pezizomycotina</taxon>
        <taxon>Leotiomycetes</taxon>
        <taxon>Helotiales</taxon>
        <taxon>Amorphothecaceae</taxon>
        <taxon>Amorphotheca</taxon>
    </lineage>
</organism>
<keyword evidence="6" id="KW-1185">Reference proteome</keyword>
<dbReference type="CDD" id="cd00067">
    <property type="entry name" value="GAL4"/>
    <property type="match status" value="1"/>
</dbReference>
<evidence type="ECO:0000256" key="1">
    <source>
        <dbReference type="ARBA" id="ARBA00004123"/>
    </source>
</evidence>
<feature type="domain" description="Zn(2)-C6 fungal-type" evidence="4">
    <location>
        <begin position="22"/>
        <end position="55"/>
    </location>
</feature>
<evidence type="ECO:0000256" key="2">
    <source>
        <dbReference type="ARBA" id="ARBA00023242"/>
    </source>
</evidence>
<dbReference type="Gene3D" id="4.10.240.10">
    <property type="entry name" value="Zn(2)-C6 fungal-type DNA-binding domain"/>
    <property type="match status" value="1"/>
</dbReference>
<feature type="region of interest" description="Disordered" evidence="3">
    <location>
        <begin position="1"/>
        <end position="118"/>
    </location>
</feature>
<dbReference type="InterPro" id="IPR036864">
    <property type="entry name" value="Zn2-C6_fun-type_DNA-bd_sf"/>
</dbReference>
<keyword evidence="2" id="KW-0539">Nucleus</keyword>
<feature type="compositionally biased region" description="Basic and acidic residues" evidence="3">
    <location>
        <begin position="83"/>
        <end position="92"/>
    </location>
</feature>
<dbReference type="OrthoDB" id="5344325at2759"/>
<dbReference type="Pfam" id="PF00172">
    <property type="entry name" value="Zn_clus"/>
    <property type="match status" value="1"/>
</dbReference>
<dbReference type="RefSeq" id="XP_024725074.1">
    <property type="nucleotide sequence ID" value="XM_024866131.1"/>
</dbReference>
<dbReference type="PROSITE" id="PS50048">
    <property type="entry name" value="ZN2_CY6_FUNGAL_2"/>
    <property type="match status" value="1"/>
</dbReference>
<dbReference type="SMART" id="SM00066">
    <property type="entry name" value="GAL4"/>
    <property type="match status" value="1"/>
</dbReference>
<dbReference type="STRING" id="857342.A0A2T3BDR6"/>
<dbReference type="AlphaFoldDB" id="A0A2T3BDR6"/>
<dbReference type="PROSITE" id="PS00463">
    <property type="entry name" value="ZN2_CY6_FUNGAL_1"/>
    <property type="match status" value="1"/>
</dbReference>
<proteinExistence type="predicted"/>
<comment type="subcellular location">
    <subcellularLocation>
        <location evidence="1">Nucleus</location>
    </subcellularLocation>
</comment>